<protein>
    <submittedName>
        <fullName evidence="1">Uncharacterized protein</fullName>
    </submittedName>
</protein>
<name>A0A1M7EVN7_9FLAO</name>
<accession>A0A1M7EVN7</accession>
<reference evidence="2" key="1">
    <citation type="submission" date="2016-11" db="EMBL/GenBank/DDBJ databases">
        <authorList>
            <person name="Varghese N."/>
            <person name="Submissions S."/>
        </authorList>
    </citation>
    <scope>NUCLEOTIDE SEQUENCE [LARGE SCALE GENOMIC DNA]</scope>
    <source>
        <strain evidence="2">DSM 26899</strain>
    </source>
</reference>
<sequence>MFRVYCLILYFTLGKIKNAITIISKIKIIIKYPTKTFCVKDKRYQGKIEKSRI</sequence>
<proteinExistence type="predicted"/>
<dbReference type="EMBL" id="FRAV01000029">
    <property type="protein sequence ID" value="SHL95892.1"/>
    <property type="molecule type" value="Genomic_DNA"/>
</dbReference>
<gene>
    <name evidence="1" type="ORF">SAMN05444267_102953</name>
</gene>
<evidence type="ECO:0000313" key="2">
    <source>
        <dbReference type="Proteomes" id="UP000184364"/>
    </source>
</evidence>
<dbReference type="Proteomes" id="UP000184364">
    <property type="component" value="Unassembled WGS sequence"/>
</dbReference>
<evidence type="ECO:0000313" key="1">
    <source>
        <dbReference type="EMBL" id="SHL95892.1"/>
    </source>
</evidence>
<dbReference type="STRING" id="1302687.SAMN05444267_102953"/>
<dbReference type="AlphaFoldDB" id="A0A1M7EVN7"/>
<organism evidence="1 2">
    <name type="scientific">Chryseobacterium polytrichastri</name>
    <dbReference type="NCBI Taxonomy" id="1302687"/>
    <lineage>
        <taxon>Bacteria</taxon>
        <taxon>Pseudomonadati</taxon>
        <taxon>Bacteroidota</taxon>
        <taxon>Flavobacteriia</taxon>
        <taxon>Flavobacteriales</taxon>
        <taxon>Weeksellaceae</taxon>
        <taxon>Chryseobacterium group</taxon>
        <taxon>Chryseobacterium</taxon>
    </lineage>
</organism>
<keyword evidence="2" id="KW-1185">Reference proteome</keyword>